<reference evidence="6 7" key="1">
    <citation type="submission" date="2019-07" db="EMBL/GenBank/DDBJ databases">
        <authorList>
            <person name="Zhou L.-Y."/>
        </authorList>
    </citation>
    <scope>NUCLEOTIDE SEQUENCE [LARGE SCALE GENOMIC DNA]</scope>
    <source>
        <strain evidence="6 7">YIM 101269</strain>
    </source>
</reference>
<dbReference type="GO" id="GO:0008270">
    <property type="term" value="F:zinc ion binding"/>
    <property type="evidence" value="ECO:0007669"/>
    <property type="project" value="InterPro"/>
</dbReference>
<dbReference type="GO" id="GO:0047974">
    <property type="term" value="F:guanosine deaminase activity"/>
    <property type="evidence" value="ECO:0007669"/>
    <property type="project" value="TreeGrafter"/>
</dbReference>
<sequence>MSYGGIVSHLPPDPAATAEDAEHARHLQHAVTLAARGLDDDAGGPFGAVVVLDGEVVAEGWNQVTSTKDPTAHAEIVAIREACAKLADFQLHRAVVYASCEPCPMCLGAIYWARPSAVFFATTKHDAERAGFSDAFIYEEIDLPHAERSIPFHRIEVEGGTDVFDAWLAKHDRTRY</sequence>
<keyword evidence="3" id="KW-0378">Hydrolase</keyword>
<organism evidence="6 7">
    <name type="scientific">Tessaracoccus rhinocerotis</name>
    <dbReference type="NCBI Taxonomy" id="1689449"/>
    <lineage>
        <taxon>Bacteria</taxon>
        <taxon>Bacillati</taxon>
        <taxon>Actinomycetota</taxon>
        <taxon>Actinomycetes</taxon>
        <taxon>Propionibacteriales</taxon>
        <taxon>Propionibacteriaceae</taxon>
        <taxon>Tessaracoccus</taxon>
    </lineage>
</organism>
<evidence type="ECO:0000256" key="2">
    <source>
        <dbReference type="ARBA" id="ARBA00022723"/>
    </source>
</evidence>
<dbReference type="PANTHER" id="PTHR11079:SF161">
    <property type="entry name" value="CMP_DCMP-TYPE DEAMINASE DOMAIN-CONTAINING PROTEIN"/>
    <property type="match status" value="1"/>
</dbReference>
<name>A0A553K215_9ACTN</name>
<dbReference type="PROSITE" id="PS51747">
    <property type="entry name" value="CYT_DCMP_DEAMINASES_2"/>
    <property type="match status" value="1"/>
</dbReference>
<dbReference type="GO" id="GO:0006152">
    <property type="term" value="P:purine nucleoside catabolic process"/>
    <property type="evidence" value="ECO:0007669"/>
    <property type="project" value="TreeGrafter"/>
</dbReference>
<keyword evidence="4" id="KW-0862">Zinc</keyword>
<dbReference type="SUPFAM" id="SSF53927">
    <property type="entry name" value="Cytidine deaminase-like"/>
    <property type="match status" value="1"/>
</dbReference>
<dbReference type="Proteomes" id="UP000317638">
    <property type="component" value="Unassembled WGS sequence"/>
</dbReference>
<evidence type="ECO:0000256" key="1">
    <source>
        <dbReference type="ARBA" id="ARBA00006576"/>
    </source>
</evidence>
<dbReference type="Gene3D" id="3.40.140.10">
    <property type="entry name" value="Cytidine Deaminase, domain 2"/>
    <property type="match status" value="1"/>
</dbReference>
<evidence type="ECO:0000313" key="6">
    <source>
        <dbReference type="EMBL" id="TRY18740.1"/>
    </source>
</evidence>
<evidence type="ECO:0000256" key="3">
    <source>
        <dbReference type="ARBA" id="ARBA00022801"/>
    </source>
</evidence>
<dbReference type="InterPro" id="IPR016193">
    <property type="entry name" value="Cytidine_deaminase-like"/>
</dbReference>
<dbReference type="CDD" id="cd01285">
    <property type="entry name" value="nucleoside_deaminase"/>
    <property type="match status" value="1"/>
</dbReference>
<gene>
    <name evidence="6" type="ORF">FOJ82_06390</name>
</gene>
<dbReference type="InterPro" id="IPR002125">
    <property type="entry name" value="CMP_dCMP_dom"/>
</dbReference>
<proteinExistence type="inferred from homology"/>
<dbReference type="AlphaFoldDB" id="A0A553K215"/>
<keyword evidence="2" id="KW-0479">Metal-binding</keyword>
<dbReference type="EMBL" id="VKKG01000002">
    <property type="protein sequence ID" value="TRY18740.1"/>
    <property type="molecule type" value="Genomic_DNA"/>
</dbReference>
<dbReference type="PROSITE" id="PS00903">
    <property type="entry name" value="CYT_DCMP_DEAMINASES_1"/>
    <property type="match status" value="1"/>
</dbReference>
<comment type="similarity">
    <text evidence="1">Belongs to the cytidine and deoxycytidylate deaminase family.</text>
</comment>
<dbReference type="OrthoDB" id="3729881at2"/>
<dbReference type="FunFam" id="3.40.140.10:FF:000011">
    <property type="entry name" value="tRNA-specific adenosine deaminase"/>
    <property type="match status" value="1"/>
</dbReference>
<accession>A0A553K215</accession>
<keyword evidence="7" id="KW-1185">Reference proteome</keyword>
<evidence type="ECO:0000259" key="5">
    <source>
        <dbReference type="PROSITE" id="PS51747"/>
    </source>
</evidence>
<feature type="domain" description="CMP/dCMP-type deaminase" evidence="5">
    <location>
        <begin position="21"/>
        <end position="150"/>
    </location>
</feature>
<protein>
    <submittedName>
        <fullName evidence="6">Nucleoside deaminase</fullName>
    </submittedName>
</protein>
<dbReference type="PANTHER" id="PTHR11079">
    <property type="entry name" value="CYTOSINE DEAMINASE FAMILY MEMBER"/>
    <property type="match status" value="1"/>
</dbReference>
<dbReference type="InterPro" id="IPR016192">
    <property type="entry name" value="APOBEC/CMP_deaminase_Zn-bd"/>
</dbReference>
<dbReference type="Pfam" id="PF00383">
    <property type="entry name" value="dCMP_cyt_deam_1"/>
    <property type="match status" value="1"/>
</dbReference>
<comment type="caution">
    <text evidence="6">The sequence shown here is derived from an EMBL/GenBank/DDBJ whole genome shotgun (WGS) entry which is preliminary data.</text>
</comment>
<evidence type="ECO:0000256" key="4">
    <source>
        <dbReference type="ARBA" id="ARBA00022833"/>
    </source>
</evidence>
<evidence type="ECO:0000313" key="7">
    <source>
        <dbReference type="Proteomes" id="UP000317638"/>
    </source>
</evidence>